<sequence length="90" mass="10027">MKQAISWHGDAQSFRHVNFATAANPLPIEELDQTSECQPNLPIRQQPTRTPPPPAAKRDQLPLAGPLIITTTTGRDEPLRDKLRGDLPWP</sequence>
<dbReference type="EMBL" id="OZ034822">
    <property type="protein sequence ID" value="CAL1411337.1"/>
    <property type="molecule type" value="Genomic_DNA"/>
</dbReference>
<evidence type="ECO:0000313" key="2">
    <source>
        <dbReference type="EMBL" id="CAL1411337.1"/>
    </source>
</evidence>
<dbReference type="Proteomes" id="UP001497516">
    <property type="component" value="Chromosome 9"/>
</dbReference>
<keyword evidence="3" id="KW-1185">Reference proteome</keyword>
<reference evidence="2 3" key="1">
    <citation type="submission" date="2024-04" db="EMBL/GenBank/DDBJ databases">
        <authorList>
            <person name="Fracassetti M."/>
        </authorList>
    </citation>
    <scope>NUCLEOTIDE SEQUENCE [LARGE SCALE GENOMIC DNA]</scope>
</reference>
<accession>A0AAV2GM67</accession>
<dbReference type="AlphaFoldDB" id="A0AAV2GM67"/>
<organism evidence="2 3">
    <name type="scientific">Linum trigynum</name>
    <dbReference type="NCBI Taxonomy" id="586398"/>
    <lineage>
        <taxon>Eukaryota</taxon>
        <taxon>Viridiplantae</taxon>
        <taxon>Streptophyta</taxon>
        <taxon>Embryophyta</taxon>
        <taxon>Tracheophyta</taxon>
        <taxon>Spermatophyta</taxon>
        <taxon>Magnoliopsida</taxon>
        <taxon>eudicotyledons</taxon>
        <taxon>Gunneridae</taxon>
        <taxon>Pentapetalae</taxon>
        <taxon>rosids</taxon>
        <taxon>fabids</taxon>
        <taxon>Malpighiales</taxon>
        <taxon>Linaceae</taxon>
        <taxon>Linum</taxon>
    </lineage>
</organism>
<protein>
    <submittedName>
        <fullName evidence="2">Uncharacterized protein</fullName>
    </submittedName>
</protein>
<evidence type="ECO:0000256" key="1">
    <source>
        <dbReference type="SAM" id="MobiDB-lite"/>
    </source>
</evidence>
<feature type="region of interest" description="Disordered" evidence="1">
    <location>
        <begin position="34"/>
        <end position="90"/>
    </location>
</feature>
<name>A0AAV2GM67_9ROSI</name>
<evidence type="ECO:0000313" key="3">
    <source>
        <dbReference type="Proteomes" id="UP001497516"/>
    </source>
</evidence>
<proteinExistence type="predicted"/>
<gene>
    <name evidence="2" type="ORF">LTRI10_LOCUS50703</name>
</gene>
<feature type="compositionally biased region" description="Basic and acidic residues" evidence="1">
    <location>
        <begin position="74"/>
        <end position="90"/>
    </location>
</feature>